<organism evidence="1 2">
    <name type="scientific">Pontibacter saemangeumensis</name>
    <dbReference type="NCBI Taxonomy" id="1084525"/>
    <lineage>
        <taxon>Bacteria</taxon>
        <taxon>Pseudomonadati</taxon>
        <taxon>Bacteroidota</taxon>
        <taxon>Cytophagia</taxon>
        <taxon>Cytophagales</taxon>
        <taxon>Hymenobacteraceae</taxon>
        <taxon>Pontibacter</taxon>
    </lineage>
</organism>
<gene>
    <name evidence="1" type="ORF">GCM10023188_07490</name>
</gene>
<reference evidence="2" key="1">
    <citation type="journal article" date="2019" name="Int. J. Syst. Evol. Microbiol.">
        <title>The Global Catalogue of Microorganisms (GCM) 10K type strain sequencing project: providing services to taxonomists for standard genome sequencing and annotation.</title>
        <authorList>
            <consortium name="The Broad Institute Genomics Platform"/>
            <consortium name="The Broad Institute Genome Sequencing Center for Infectious Disease"/>
            <person name="Wu L."/>
            <person name="Ma J."/>
        </authorList>
    </citation>
    <scope>NUCLEOTIDE SEQUENCE [LARGE SCALE GENOMIC DNA]</scope>
    <source>
        <strain evidence="2">JCM 17926</strain>
    </source>
</reference>
<proteinExistence type="predicted"/>
<accession>A0ABP8LBM5</accession>
<name>A0ABP8LBM5_9BACT</name>
<protein>
    <submittedName>
        <fullName evidence="1">Uncharacterized protein</fullName>
    </submittedName>
</protein>
<dbReference type="EMBL" id="BAABHC010000002">
    <property type="protein sequence ID" value="GAA4425940.1"/>
    <property type="molecule type" value="Genomic_DNA"/>
</dbReference>
<dbReference type="Proteomes" id="UP001500552">
    <property type="component" value="Unassembled WGS sequence"/>
</dbReference>
<evidence type="ECO:0000313" key="2">
    <source>
        <dbReference type="Proteomes" id="UP001500552"/>
    </source>
</evidence>
<evidence type="ECO:0000313" key="1">
    <source>
        <dbReference type="EMBL" id="GAA4425940.1"/>
    </source>
</evidence>
<comment type="caution">
    <text evidence="1">The sequence shown here is derived from an EMBL/GenBank/DDBJ whole genome shotgun (WGS) entry which is preliminary data.</text>
</comment>
<sequence length="47" mass="5309">MNQFPEQVARDLIDKLMTASEWVVHVKKVFKLTAAVGVAIYFSLADK</sequence>
<keyword evidence="2" id="KW-1185">Reference proteome</keyword>